<name>A0ABT7A254_9ACTN</name>
<dbReference type="Gene3D" id="2.30.130.30">
    <property type="entry name" value="Hypothetical protein"/>
    <property type="match status" value="1"/>
</dbReference>
<dbReference type="Proteomes" id="UP001214441">
    <property type="component" value="Unassembled WGS sequence"/>
</dbReference>
<dbReference type="SUPFAM" id="SSF88697">
    <property type="entry name" value="PUA domain-like"/>
    <property type="match status" value="1"/>
</dbReference>
<proteinExistence type="predicted"/>
<dbReference type="InterPro" id="IPR015947">
    <property type="entry name" value="PUA-like_sf"/>
</dbReference>
<sequence>MRVGYPKIRRIAAGDILHFTSEDASLNTGITDVKEYGSFQALLEAEDAAAIGGPDMTPDQLTTAIRAIYPPEKEALGVFALHLTRLPE</sequence>
<dbReference type="EMBL" id="JANCPR020000029">
    <property type="protein sequence ID" value="MDJ1135428.1"/>
    <property type="molecule type" value="Genomic_DNA"/>
</dbReference>
<gene>
    <name evidence="1" type="ORF">NMN56_026395</name>
</gene>
<dbReference type="RefSeq" id="WP_274043157.1">
    <property type="nucleotide sequence ID" value="NZ_JANCPR020000029.1"/>
</dbReference>
<accession>A0ABT7A254</accession>
<organism evidence="1 2">
    <name type="scientific">Streptomyces iconiensis</name>
    <dbReference type="NCBI Taxonomy" id="1384038"/>
    <lineage>
        <taxon>Bacteria</taxon>
        <taxon>Bacillati</taxon>
        <taxon>Actinomycetota</taxon>
        <taxon>Actinomycetes</taxon>
        <taxon>Kitasatosporales</taxon>
        <taxon>Streptomycetaceae</taxon>
        <taxon>Streptomyces</taxon>
    </lineage>
</organism>
<protein>
    <submittedName>
        <fullName evidence="1">Acetyltransferase</fullName>
    </submittedName>
</protein>
<evidence type="ECO:0000313" key="2">
    <source>
        <dbReference type="Proteomes" id="UP001214441"/>
    </source>
</evidence>
<comment type="caution">
    <text evidence="1">The sequence shown here is derived from an EMBL/GenBank/DDBJ whole genome shotgun (WGS) entry which is preliminary data.</text>
</comment>
<keyword evidence="2" id="KW-1185">Reference proteome</keyword>
<reference evidence="1 2" key="1">
    <citation type="submission" date="2023-05" db="EMBL/GenBank/DDBJ databases">
        <title>Streptantibioticus silvisoli sp. nov., acidotolerant actinomycetes 1 from pine litter.</title>
        <authorList>
            <person name="Swiecimska M."/>
            <person name="Golinska P."/>
            <person name="Sangal V."/>
            <person name="Wachnowicz B."/>
            <person name="Goodfellow M."/>
        </authorList>
    </citation>
    <scope>NUCLEOTIDE SEQUENCE [LARGE SCALE GENOMIC DNA]</scope>
    <source>
        <strain evidence="1 2">DSM 42109</strain>
    </source>
</reference>
<evidence type="ECO:0000313" key="1">
    <source>
        <dbReference type="EMBL" id="MDJ1135428.1"/>
    </source>
</evidence>